<organism evidence="1">
    <name type="scientific">Apis cerana</name>
    <name type="common">Indian honeybee</name>
    <dbReference type="NCBI Taxonomy" id="7461"/>
    <lineage>
        <taxon>Eukaryota</taxon>
        <taxon>Metazoa</taxon>
        <taxon>Ecdysozoa</taxon>
        <taxon>Arthropoda</taxon>
        <taxon>Hexapoda</taxon>
        <taxon>Insecta</taxon>
        <taxon>Pterygota</taxon>
        <taxon>Neoptera</taxon>
        <taxon>Endopterygota</taxon>
        <taxon>Hymenoptera</taxon>
        <taxon>Apocrita</taxon>
        <taxon>Aculeata</taxon>
        <taxon>Apoidea</taxon>
        <taxon>Anthophila</taxon>
        <taxon>Apidae</taxon>
        <taxon>Apis</taxon>
    </lineage>
</organism>
<name>V9ICG7_APICE</name>
<dbReference type="EMBL" id="JR038636">
    <property type="protein sequence ID" value="AEY58352.1"/>
    <property type="molecule type" value="mRNA"/>
</dbReference>
<dbReference type="AlphaFoldDB" id="V9ICG7"/>
<sequence length="51" mass="5961">MHDDAEFRDPSSPLGKEINCSLYMRELQGFILRSVNTFLIPYKNQTVVAEW</sequence>
<reference evidence="1" key="1">
    <citation type="submission" date="2011-11" db="EMBL/GenBank/DDBJ databases">
        <title>Decoding the brain transcriptome of the Eastern honeybee (Apis cerana) based on pyrosequencing.</title>
        <authorList>
            <person name="Sun L."/>
            <person name="Zheng H."/>
            <person name="Wang Y."/>
            <person name="Xie X."/>
            <person name="Zhu Y."/>
            <person name="Gu W."/>
            <person name="Wang S."/>
        </authorList>
    </citation>
    <scope>NUCLEOTIDE SEQUENCE</scope>
    <source>
        <tissue evidence="1">Brain</tissue>
    </source>
</reference>
<proteinExistence type="evidence at transcript level"/>
<evidence type="ECO:0000313" key="1">
    <source>
        <dbReference type="EMBL" id="AEY58352.1"/>
    </source>
</evidence>
<protein>
    <submittedName>
        <fullName evidence="1">Component of oligomeric golgi complex 5 isoform 1</fullName>
    </submittedName>
</protein>
<gene>
    <name evidence="1" type="ORF">ACCB00895.1</name>
</gene>
<accession>V9ICG7</accession>